<dbReference type="PANTHER" id="PTHR46791">
    <property type="entry name" value="EXPRESSED PROTEIN"/>
    <property type="match status" value="1"/>
</dbReference>
<dbReference type="EMBL" id="SCEB01214225">
    <property type="protein sequence ID" value="RXM36490.1"/>
    <property type="molecule type" value="Genomic_DNA"/>
</dbReference>
<reference evidence="2 3" key="1">
    <citation type="submission" date="2019-01" db="EMBL/GenBank/DDBJ databases">
        <title>Draft Genome and Complete Hox-Cluster Characterization of the Sterlet Sturgeon (Acipenser ruthenus).</title>
        <authorList>
            <person name="Wei Q."/>
        </authorList>
    </citation>
    <scope>NUCLEOTIDE SEQUENCE [LARGE SCALE GENOMIC DNA]</scope>
    <source>
        <strain evidence="2">WHYD16114868_AA</strain>
        <tissue evidence="2">Blood</tissue>
    </source>
</reference>
<gene>
    <name evidence="2" type="ORF">EOD39_11769</name>
</gene>
<name>A0A444UMR7_ACIRT</name>
<protein>
    <recommendedName>
        <fullName evidence="1">Integrase core domain-containing protein</fullName>
    </recommendedName>
</protein>
<accession>A0A444UMR7</accession>
<dbReference type="InterPro" id="IPR058913">
    <property type="entry name" value="Integrase_dom_put"/>
</dbReference>
<keyword evidence="3" id="KW-1185">Reference proteome</keyword>
<evidence type="ECO:0000313" key="2">
    <source>
        <dbReference type="EMBL" id="RXM36490.1"/>
    </source>
</evidence>
<dbReference type="AlphaFoldDB" id="A0A444UMR7"/>
<evidence type="ECO:0000259" key="1">
    <source>
        <dbReference type="Pfam" id="PF24764"/>
    </source>
</evidence>
<dbReference type="Proteomes" id="UP000289886">
    <property type="component" value="Unassembled WGS sequence"/>
</dbReference>
<dbReference type="PANTHER" id="PTHR46791:SF5">
    <property type="entry name" value="CLR5 DOMAIN-CONTAINING PROTEIN-RELATED"/>
    <property type="match status" value="1"/>
</dbReference>
<proteinExistence type="predicted"/>
<feature type="domain" description="Integrase core" evidence="1">
    <location>
        <begin position="3"/>
        <end position="64"/>
    </location>
</feature>
<organism evidence="2 3">
    <name type="scientific">Acipenser ruthenus</name>
    <name type="common">Sterlet sturgeon</name>
    <dbReference type="NCBI Taxonomy" id="7906"/>
    <lineage>
        <taxon>Eukaryota</taxon>
        <taxon>Metazoa</taxon>
        <taxon>Chordata</taxon>
        <taxon>Craniata</taxon>
        <taxon>Vertebrata</taxon>
        <taxon>Euteleostomi</taxon>
        <taxon>Actinopterygii</taxon>
        <taxon>Chondrostei</taxon>
        <taxon>Acipenseriformes</taxon>
        <taxon>Acipenseridae</taxon>
        <taxon>Acipenser</taxon>
    </lineage>
</organism>
<evidence type="ECO:0000313" key="3">
    <source>
        <dbReference type="Proteomes" id="UP000289886"/>
    </source>
</evidence>
<comment type="caution">
    <text evidence="2">The sequence shown here is derived from an EMBL/GenBank/DDBJ whole genome shotgun (WGS) entry which is preliminary data.</text>
</comment>
<sequence>MDSNNNNASTLLSIFCKAMEIQGLPSRVRTDKGGKNRGVAEFMVEHRGIGRRSHITGRSVHNQR</sequence>
<dbReference type="Pfam" id="PF24764">
    <property type="entry name" value="rva_4"/>
    <property type="match status" value="1"/>
</dbReference>